<evidence type="ECO:0000313" key="5">
    <source>
        <dbReference type="EMBL" id="KKA27903.1"/>
    </source>
</evidence>
<dbReference type="InterPro" id="IPR013910">
    <property type="entry name" value="TF_PAP1"/>
</dbReference>
<dbReference type="GO" id="GO:0000976">
    <property type="term" value="F:transcription cis-regulatory region binding"/>
    <property type="evidence" value="ECO:0007669"/>
    <property type="project" value="InterPro"/>
</dbReference>
<organism evidence="5 6">
    <name type="scientific">Thielaviopsis punctulata</name>
    <dbReference type="NCBI Taxonomy" id="72032"/>
    <lineage>
        <taxon>Eukaryota</taxon>
        <taxon>Fungi</taxon>
        <taxon>Dikarya</taxon>
        <taxon>Ascomycota</taxon>
        <taxon>Pezizomycotina</taxon>
        <taxon>Sordariomycetes</taxon>
        <taxon>Hypocreomycetidae</taxon>
        <taxon>Microascales</taxon>
        <taxon>Ceratocystidaceae</taxon>
        <taxon>Thielaviopsis</taxon>
    </lineage>
</organism>
<dbReference type="Gene3D" id="1.10.238.100">
    <property type="entry name" value="YAP1 redox domain. Chain B"/>
    <property type="match status" value="1"/>
</dbReference>
<comment type="subcellular location">
    <subcellularLocation>
        <location evidence="1">Nucleus</location>
    </subcellularLocation>
</comment>
<evidence type="ECO:0000259" key="4">
    <source>
        <dbReference type="PROSITE" id="PS50217"/>
    </source>
</evidence>
<dbReference type="InterPro" id="IPR004827">
    <property type="entry name" value="bZIP"/>
</dbReference>
<dbReference type="SMART" id="SM00338">
    <property type="entry name" value="BRLZ"/>
    <property type="match status" value="1"/>
</dbReference>
<comment type="caution">
    <text evidence="5">The sequence shown here is derived from an EMBL/GenBank/DDBJ whole genome shotgun (WGS) entry which is preliminary data.</text>
</comment>
<feature type="domain" description="BZIP" evidence="4">
    <location>
        <begin position="190"/>
        <end position="253"/>
    </location>
</feature>
<sequence length="372" mass="40911">MSFSNGSSNQMPFYDTDQQQHFTPFMQLSAMTPSHANSGPDDFIHTSSPYVANDPNHNHNHNNATHLNSFAYDAAAAVQAHQFTQAPASVASFAPPTPPIQSHAEHTTPPMQQFVGSSVAGDQTPIQSFQGMTPPSQINSHAHSSIPGSSMSASKTSPAEHMQALVKEEALRDESLHRRGGSNSEDEDLTPAQSRRKAQNRAAQRAFRERKERHVKDLEEKLETLRATNQKTASENEELKRHIEEVSTENKILRATGAAVALAGGSSVPQATGPMTYNPESFYDNVLENHPNKTRSHRVIYSESGERMYAAAATWDLIVNSEYFKRGMVNIQTVSDHLKTQARCDGQGPVFCESDIQRAIMASLNTEADELL</sequence>
<dbReference type="EMBL" id="LAEV01001518">
    <property type="protein sequence ID" value="KKA27903.1"/>
    <property type="molecule type" value="Genomic_DNA"/>
</dbReference>
<dbReference type="PROSITE" id="PS50217">
    <property type="entry name" value="BZIP"/>
    <property type="match status" value="1"/>
</dbReference>
<dbReference type="InterPro" id="IPR050936">
    <property type="entry name" value="AP-1-like"/>
</dbReference>
<dbReference type="PANTHER" id="PTHR40621">
    <property type="entry name" value="TRANSCRIPTION FACTOR KAPC-RELATED"/>
    <property type="match status" value="1"/>
</dbReference>
<feature type="region of interest" description="Disordered" evidence="3">
    <location>
        <begin position="173"/>
        <end position="213"/>
    </location>
</feature>
<evidence type="ECO:0000313" key="6">
    <source>
        <dbReference type="Proteomes" id="UP000033483"/>
    </source>
</evidence>
<dbReference type="OrthoDB" id="4940293at2759"/>
<reference evidence="5 6" key="1">
    <citation type="submission" date="2015-03" db="EMBL/GenBank/DDBJ databases">
        <authorList>
            <person name="Radwan O."/>
            <person name="Al-Naeli F.A."/>
            <person name="Rendon G.A."/>
            <person name="Fields C."/>
        </authorList>
    </citation>
    <scope>NUCLEOTIDE SEQUENCE [LARGE SCALE GENOMIC DNA]</scope>
    <source>
        <strain evidence="5">CR-DP1</strain>
    </source>
</reference>
<keyword evidence="2" id="KW-0539">Nucleus</keyword>
<feature type="compositionally biased region" description="Polar residues" evidence="3">
    <location>
        <begin position="109"/>
        <end position="157"/>
    </location>
</feature>
<accession>A0A0F4ZDE7</accession>
<name>A0A0F4ZDE7_9PEZI</name>
<dbReference type="InterPro" id="IPR046347">
    <property type="entry name" value="bZIP_sf"/>
</dbReference>
<dbReference type="Gene3D" id="1.20.5.170">
    <property type="match status" value="1"/>
</dbReference>
<dbReference type="GO" id="GO:0001228">
    <property type="term" value="F:DNA-binding transcription activator activity, RNA polymerase II-specific"/>
    <property type="evidence" value="ECO:0007669"/>
    <property type="project" value="TreeGrafter"/>
</dbReference>
<dbReference type="PROSITE" id="PS00036">
    <property type="entry name" value="BZIP_BASIC"/>
    <property type="match status" value="1"/>
</dbReference>
<evidence type="ECO:0000256" key="1">
    <source>
        <dbReference type="ARBA" id="ARBA00004123"/>
    </source>
</evidence>
<feature type="region of interest" description="Disordered" evidence="3">
    <location>
        <begin position="90"/>
        <end position="161"/>
    </location>
</feature>
<dbReference type="Pfam" id="PF00170">
    <property type="entry name" value="bZIP_1"/>
    <property type="match status" value="1"/>
</dbReference>
<dbReference type="SUPFAM" id="SSF57959">
    <property type="entry name" value="Leucine zipper domain"/>
    <property type="match status" value="1"/>
</dbReference>
<dbReference type="CDD" id="cd14688">
    <property type="entry name" value="bZIP_YAP"/>
    <property type="match status" value="1"/>
</dbReference>
<evidence type="ECO:0000256" key="3">
    <source>
        <dbReference type="SAM" id="MobiDB-lite"/>
    </source>
</evidence>
<gene>
    <name evidence="5" type="ORF">TD95_004198</name>
</gene>
<dbReference type="Pfam" id="PF08601">
    <property type="entry name" value="PAP1"/>
    <property type="match status" value="1"/>
</dbReference>
<dbReference type="GO" id="GO:0090575">
    <property type="term" value="C:RNA polymerase II transcription regulator complex"/>
    <property type="evidence" value="ECO:0007669"/>
    <property type="project" value="TreeGrafter"/>
</dbReference>
<protein>
    <recommendedName>
        <fullName evidence="4">BZIP domain-containing protein</fullName>
    </recommendedName>
</protein>
<evidence type="ECO:0000256" key="2">
    <source>
        <dbReference type="ARBA" id="ARBA00023242"/>
    </source>
</evidence>
<dbReference type="PANTHER" id="PTHR40621:SF8">
    <property type="entry name" value="AP-1-LIKE TRANSCRIPTION FACTOR YAP3"/>
    <property type="match status" value="1"/>
</dbReference>
<keyword evidence="6" id="KW-1185">Reference proteome</keyword>
<dbReference type="AlphaFoldDB" id="A0A0F4ZDE7"/>
<proteinExistence type="predicted"/>
<dbReference type="Proteomes" id="UP000033483">
    <property type="component" value="Unassembled WGS sequence"/>
</dbReference>